<feature type="domain" description="CN hydrolase" evidence="10">
    <location>
        <begin position="239"/>
        <end position="483"/>
    </location>
</feature>
<protein>
    <recommendedName>
        <fullName evidence="9">Apolipoprotein N-acyltransferase</fullName>
        <shortName evidence="9">ALP N-acyltransferase</shortName>
        <ecNumber evidence="9">2.3.1.269</ecNumber>
    </recommendedName>
</protein>
<dbReference type="NCBIfam" id="TIGR00546">
    <property type="entry name" value="lnt"/>
    <property type="match status" value="1"/>
</dbReference>
<dbReference type="PANTHER" id="PTHR38686:SF1">
    <property type="entry name" value="APOLIPOPROTEIN N-ACYLTRANSFERASE"/>
    <property type="match status" value="1"/>
</dbReference>
<comment type="caution">
    <text evidence="11">The sequence shown here is derived from an EMBL/GenBank/DDBJ whole genome shotgun (WGS) entry which is preliminary data.</text>
</comment>
<dbReference type="Pfam" id="PF00795">
    <property type="entry name" value="CN_hydrolase"/>
    <property type="match status" value="1"/>
</dbReference>
<evidence type="ECO:0000256" key="3">
    <source>
        <dbReference type="ARBA" id="ARBA00022475"/>
    </source>
</evidence>
<dbReference type="EC" id="2.3.1.269" evidence="9"/>
<comment type="similarity">
    <text evidence="2 9">Belongs to the CN hydrolase family. Apolipoprotein N-acyltransferase subfamily.</text>
</comment>
<comment type="subcellular location">
    <subcellularLocation>
        <location evidence="1 9">Cell membrane</location>
        <topology evidence="1 9">Multi-pass membrane protein</topology>
    </subcellularLocation>
</comment>
<feature type="transmembrane region" description="Helical" evidence="9">
    <location>
        <begin position="129"/>
        <end position="152"/>
    </location>
</feature>
<dbReference type="InterPro" id="IPR003010">
    <property type="entry name" value="C-N_Hydrolase"/>
</dbReference>
<comment type="pathway">
    <text evidence="9">Protein modification; lipoprotein biosynthesis (N-acyl transfer).</text>
</comment>
<dbReference type="SUPFAM" id="SSF56317">
    <property type="entry name" value="Carbon-nitrogen hydrolase"/>
    <property type="match status" value="1"/>
</dbReference>
<feature type="transmembrane region" description="Helical" evidence="9">
    <location>
        <begin position="496"/>
        <end position="513"/>
    </location>
</feature>
<dbReference type="PROSITE" id="PS50263">
    <property type="entry name" value="CN_HYDROLASE"/>
    <property type="match status" value="1"/>
</dbReference>
<feature type="transmembrane region" description="Helical" evidence="9">
    <location>
        <begin position="20"/>
        <end position="52"/>
    </location>
</feature>
<dbReference type="InterPro" id="IPR004563">
    <property type="entry name" value="Apolipo_AcylTrfase"/>
</dbReference>
<keyword evidence="4 9" id="KW-0808">Transferase</keyword>
<keyword evidence="5 9" id="KW-0812">Transmembrane</keyword>
<gene>
    <name evidence="9 11" type="primary">lnt</name>
    <name evidence="11" type="ORF">ENQ87_06005</name>
</gene>
<proteinExistence type="inferred from homology"/>
<dbReference type="Gene3D" id="3.60.110.10">
    <property type="entry name" value="Carbon-nitrogen hydrolase"/>
    <property type="match status" value="1"/>
</dbReference>
<evidence type="ECO:0000256" key="8">
    <source>
        <dbReference type="ARBA" id="ARBA00023315"/>
    </source>
</evidence>
<dbReference type="GO" id="GO:0005886">
    <property type="term" value="C:plasma membrane"/>
    <property type="evidence" value="ECO:0007669"/>
    <property type="project" value="UniProtKB-SubCell"/>
</dbReference>
<dbReference type="Pfam" id="PF20154">
    <property type="entry name" value="LNT_N"/>
    <property type="match status" value="1"/>
</dbReference>
<dbReference type="PANTHER" id="PTHR38686">
    <property type="entry name" value="APOLIPOPROTEIN N-ACYLTRANSFERASE"/>
    <property type="match status" value="1"/>
</dbReference>
<name>A0A831UCE3_GEOME</name>
<dbReference type="InterPro" id="IPR045378">
    <property type="entry name" value="LNT_N"/>
</dbReference>
<evidence type="ECO:0000259" key="10">
    <source>
        <dbReference type="PROSITE" id="PS50263"/>
    </source>
</evidence>
<dbReference type="GO" id="GO:0042158">
    <property type="term" value="P:lipoprotein biosynthetic process"/>
    <property type="evidence" value="ECO:0007669"/>
    <property type="project" value="UniProtKB-UniRule"/>
</dbReference>
<feature type="transmembrane region" description="Helical" evidence="9">
    <location>
        <begin position="90"/>
        <end position="117"/>
    </location>
</feature>
<dbReference type="GO" id="GO:0016410">
    <property type="term" value="F:N-acyltransferase activity"/>
    <property type="evidence" value="ECO:0007669"/>
    <property type="project" value="UniProtKB-UniRule"/>
</dbReference>
<keyword evidence="3 9" id="KW-1003">Cell membrane</keyword>
<dbReference type="HAMAP" id="MF_01148">
    <property type="entry name" value="Lnt"/>
    <property type="match status" value="1"/>
</dbReference>
<feature type="transmembrane region" description="Helical" evidence="9">
    <location>
        <begin position="64"/>
        <end position="84"/>
    </location>
</feature>
<dbReference type="InterPro" id="IPR036526">
    <property type="entry name" value="C-N_Hydrolase_sf"/>
</dbReference>
<evidence type="ECO:0000256" key="7">
    <source>
        <dbReference type="ARBA" id="ARBA00023136"/>
    </source>
</evidence>
<evidence type="ECO:0000256" key="6">
    <source>
        <dbReference type="ARBA" id="ARBA00022989"/>
    </source>
</evidence>
<keyword evidence="11" id="KW-0449">Lipoprotein</keyword>
<evidence type="ECO:0000256" key="1">
    <source>
        <dbReference type="ARBA" id="ARBA00004651"/>
    </source>
</evidence>
<evidence type="ECO:0000256" key="4">
    <source>
        <dbReference type="ARBA" id="ARBA00022679"/>
    </source>
</evidence>
<dbReference type="AlphaFoldDB" id="A0A831UCE3"/>
<dbReference type="UniPathway" id="UPA00666"/>
<dbReference type="CDD" id="cd07571">
    <property type="entry name" value="ALP_N-acyl_transferase"/>
    <property type="match status" value="1"/>
</dbReference>
<evidence type="ECO:0000256" key="2">
    <source>
        <dbReference type="ARBA" id="ARBA00010065"/>
    </source>
</evidence>
<organism evidence="11">
    <name type="scientific">Geobacter metallireducens</name>
    <dbReference type="NCBI Taxonomy" id="28232"/>
    <lineage>
        <taxon>Bacteria</taxon>
        <taxon>Pseudomonadati</taxon>
        <taxon>Thermodesulfobacteriota</taxon>
        <taxon>Desulfuromonadia</taxon>
        <taxon>Geobacterales</taxon>
        <taxon>Geobacteraceae</taxon>
        <taxon>Geobacter</taxon>
    </lineage>
</organism>
<evidence type="ECO:0000256" key="9">
    <source>
        <dbReference type="HAMAP-Rule" id="MF_01148"/>
    </source>
</evidence>
<evidence type="ECO:0000256" key="5">
    <source>
        <dbReference type="ARBA" id="ARBA00022692"/>
    </source>
</evidence>
<reference evidence="11" key="1">
    <citation type="journal article" date="2020" name="mSystems">
        <title>Genome- and Community-Level Interaction Insights into Carbon Utilization and Element Cycling Functions of Hydrothermarchaeota in Hydrothermal Sediment.</title>
        <authorList>
            <person name="Zhou Z."/>
            <person name="Liu Y."/>
            <person name="Xu W."/>
            <person name="Pan J."/>
            <person name="Luo Z.H."/>
            <person name="Li M."/>
        </authorList>
    </citation>
    <scope>NUCLEOTIDE SEQUENCE [LARGE SCALE GENOMIC DNA]</scope>
    <source>
        <strain evidence="11">SpSt-349</strain>
    </source>
</reference>
<keyword evidence="7 9" id="KW-0472">Membrane</keyword>
<comment type="function">
    <text evidence="9">Catalyzes the phospholipid dependent N-acylation of the N-terminal cysteine of apolipoprotein, the last step in lipoprotein maturation.</text>
</comment>
<feature type="transmembrane region" description="Helical" evidence="9">
    <location>
        <begin position="172"/>
        <end position="190"/>
    </location>
</feature>
<comment type="catalytic activity">
    <reaction evidence="9">
        <text>N-terminal S-1,2-diacyl-sn-glyceryl-L-cysteinyl-[lipoprotein] + a glycerophospholipid = N-acyl-S-1,2-diacyl-sn-glyceryl-L-cysteinyl-[lipoprotein] + a 2-acyl-sn-glycero-3-phospholipid + H(+)</text>
        <dbReference type="Rhea" id="RHEA:48228"/>
        <dbReference type="Rhea" id="RHEA-COMP:14681"/>
        <dbReference type="Rhea" id="RHEA-COMP:14684"/>
        <dbReference type="ChEBI" id="CHEBI:15378"/>
        <dbReference type="ChEBI" id="CHEBI:136912"/>
        <dbReference type="ChEBI" id="CHEBI:140656"/>
        <dbReference type="ChEBI" id="CHEBI:140657"/>
        <dbReference type="ChEBI" id="CHEBI:140660"/>
        <dbReference type="EC" id="2.3.1.269"/>
    </reaction>
</comment>
<keyword evidence="8 9" id="KW-0012">Acyltransferase</keyword>
<dbReference type="EMBL" id="DSOV01000022">
    <property type="protein sequence ID" value="HEN41917.1"/>
    <property type="molecule type" value="Genomic_DNA"/>
</dbReference>
<sequence length="518" mass="57053">MDCRRLRMPDFDAIPRRDYLMAVLSGALLALSFPSPGISPLAWAAFVPLLLACGRKDPRKAFRLGFVAGLAAYTGILYWITIVVTTYGKLPWIVSVGVLSMLVSYLALYPALVAYLVRRGEERGISLLISFPLLWVGLEYGRAFLVTGFPWASLGYTQYRTLPLIQIADVTGVYGLSFLIALANVVLYRIIRGFAAREPAPYPVKSAVLLLVLLLATAAYGFKRLQVPENGAPFKVALIQGNIDQNIKWDPSFQEETVAIYERLSRKACASWPSDLLVWPESAAPFYFQDEERYASRIKGLAKELNTCAVVGSPAYERDGERLKYLNSAFLLSPWGDVIGRSDKMHLVPFGEYVPMAKLLPFVNKLVAGIGDFSPGAQIASLDTGKGRIGILVCFEGIFPELSRAYVRAGSRLLVNITNDAWFGRSSAPYQHLSMTVFRAVENRVPLVRAANTGITSIVDSKGHIRGMTPLFEEAVLNGEVRLGQGETFYSRHGDIFAWGCVGGAALVTALAFRRRKS</sequence>
<evidence type="ECO:0000313" key="11">
    <source>
        <dbReference type="EMBL" id="HEN41917.1"/>
    </source>
</evidence>
<keyword evidence="6 9" id="KW-1133">Transmembrane helix</keyword>
<accession>A0A831UCE3</accession>
<feature type="transmembrane region" description="Helical" evidence="9">
    <location>
        <begin position="202"/>
        <end position="222"/>
    </location>
</feature>